<evidence type="ECO:0000256" key="5">
    <source>
        <dbReference type="ARBA" id="ARBA00022844"/>
    </source>
</evidence>
<dbReference type="KEGG" id="vg:54980056"/>
<accession>A0A250KAC7</accession>
<evidence type="ECO:0000313" key="10">
    <source>
        <dbReference type="EMBL" id="BBA26460.1"/>
    </source>
</evidence>
<dbReference type="Gene3D" id="3.40.50.1110">
    <property type="entry name" value="SGNH hydrolase"/>
    <property type="match status" value="1"/>
</dbReference>
<evidence type="ECO:0000256" key="4">
    <source>
        <dbReference type="ARBA" id="ARBA00022804"/>
    </source>
</evidence>
<keyword evidence="11" id="KW-1185">Reference proteome</keyword>
<evidence type="ECO:0000256" key="2">
    <source>
        <dbReference type="ARBA" id="ARBA00022581"/>
    </source>
</evidence>
<evidence type="ECO:0000256" key="6">
    <source>
        <dbReference type="ARBA" id="ARBA00023165"/>
    </source>
</evidence>
<feature type="domain" description="Bacteriophage T7 tail fibre protein-like N-terminal" evidence="8">
    <location>
        <begin position="1"/>
        <end position="130"/>
    </location>
</feature>
<evidence type="ECO:0000256" key="1">
    <source>
        <dbReference type="ARBA" id="ARBA00004328"/>
    </source>
</evidence>
<dbReference type="SUPFAM" id="SSF52266">
    <property type="entry name" value="SGNH hydrolase"/>
    <property type="match status" value="1"/>
</dbReference>
<dbReference type="InterPro" id="IPR036514">
    <property type="entry name" value="SGNH_hydro_sf"/>
</dbReference>
<feature type="domain" description="SGNH hydrolase-type esterase" evidence="9">
    <location>
        <begin position="245"/>
        <end position="437"/>
    </location>
</feature>
<dbReference type="CDD" id="cd00229">
    <property type="entry name" value="SGNH_hydrolase"/>
    <property type="match status" value="1"/>
</dbReference>
<dbReference type="InterPro" id="IPR013830">
    <property type="entry name" value="SGNH_hydro"/>
</dbReference>
<keyword evidence="6" id="KW-1233">Viral attachment to host adhesion receptor</keyword>
<comment type="subcellular location">
    <subcellularLocation>
        <location evidence="1">Virion</location>
    </subcellularLocation>
</comment>
<protein>
    <submittedName>
        <fullName evidence="10">Tail spike protein</fullName>
    </submittedName>
</protein>
<evidence type="ECO:0000256" key="7">
    <source>
        <dbReference type="ARBA" id="ARBA00023296"/>
    </source>
</evidence>
<keyword evidence="7" id="KW-1160">Virus entry into host cell</keyword>
<dbReference type="GO" id="GO:0046718">
    <property type="term" value="P:symbiont entry into host cell"/>
    <property type="evidence" value="ECO:0007669"/>
    <property type="project" value="UniProtKB-KW"/>
</dbReference>
<sequence length="670" mass="72655">MANVIKTVVTYNLNGSRDFAVPFEYLARKFVKVTLIGQDRRELDITTDFRFSTKTTITTTRTWGAADGYSLIEIRRFTSVSDRLVDFQDGSILRANDLNVAQVQAIHIAEEARDLTVDTIGVDANGDLDARGRRIVNLLAGTSVLDAANVSQIEGGTSEGALAILKRNTGASLIGVESGENLQETVDKLTNKPITKKVVGGFERQNSAEGTKILVEGIANLAGWFSSLQSQSIAPTRPLKVVFSGDSTTAGDGTTAGHTLPELVRDAFYKISVGAAYGVQCINSGRSGKHTGQWSSLYVEEDKVQHPDLYIIRWGINDKGYLLDGSAAPPDAGQDYPNRRTAEVFISDMRDGIRKYRAENPFSASSILIMTPNSTYDIPNARDAMWYEEINPLIRMLAREEGCAFLDTYLLIQDSKNLAGILMDNPFGDGRGIHPNDIMNMIISGVILETIIPKGMILKNGSSLSNISGAAFLPNIAASPRVHNRGVMLTRGVLSEGYPIDGMLSTIRSQDEILLQLLSGYKPHDDGKIFFRMGRSATLSGNVEGWGEFKEVATCVEQTVVQPSTGFDYSSALPIKLSITSNILTSNSGFMDVVPPRDIPSGTIIGVSPINYRPTVEGLFGTLVVYSVTSGVGTYSQGIFRLNPNGNIEVLTDVTNASRLILILSGDIRN</sequence>
<name>A0A250KAC7_9CAUD</name>
<keyword evidence="2" id="KW-0945">Host-virus interaction</keyword>
<evidence type="ECO:0000313" key="11">
    <source>
        <dbReference type="Proteomes" id="UP000222626"/>
    </source>
</evidence>
<reference evidence="10 11" key="1">
    <citation type="submission" date="2017-02" db="EMBL/GenBank/DDBJ databases">
        <title>T7phage infectious to Pectobacterium.</title>
        <authorList>
            <person name="Hirata H."/>
            <person name="Kashihara M."/>
        </authorList>
    </citation>
    <scope>NUCLEOTIDE SEQUENCE [LARGE SCALE GENOMIC DNA]</scope>
</reference>
<evidence type="ECO:0000259" key="9">
    <source>
        <dbReference type="Pfam" id="PF13472"/>
    </source>
</evidence>
<keyword evidence="4" id="KW-1161">Viral attachment to host cell</keyword>
<dbReference type="EMBL" id="LC216347">
    <property type="protein sequence ID" value="BBA26460.1"/>
    <property type="molecule type" value="Genomic_DNA"/>
</dbReference>
<dbReference type="Pfam" id="PF03906">
    <property type="entry name" value="Phage_T7_tail"/>
    <property type="match status" value="1"/>
</dbReference>
<organism evidence="10 11">
    <name type="scientific">Pectobacterium phage PPWS4</name>
    <dbReference type="NCBI Taxonomy" id="1961914"/>
    <lineage>
        <taxon>Viruses</taxon>
        <taxon>Duplodnaviria</taxon>
        <taxon>Heunggongvirae</taxon>
        <taxon>Uroviricota</taxon>
        <taxon>Caudoviricetes</taxon>
        <taxon>Autographivirales</taxon>
        <taxon>Autotranscriptaviridae</taxon>
        <taxon>Studiervirinae</taxon>
        <taxon>Pektosvirus</taxon>
        <taxon>Pektosvirus PPWS4</taxon>
    </lineage>
</organism>
<dbReference type="GO" id="GO:0098015">
    <property type="term" value="C:virus tail"/>
    <property type="evidence" value="ECO:0007669"/>
    <property type="project" value="UniProtKB-KW"/>
</dbReference>
<dbReference type="InterPro" id="IPR005604">
    <property type="entry name" value="Phage_T7_tail_fibre-like_N"/>
</dbReference>
<dbReference type="Pfam" id="PF13472">
    <property type="entry name" value="Lipase_GDSL_2"/>
    <property type="match status" value="1"/>
</dbReference>
<keyword evidence="5" id="KW-0946">Virion</keyword>
<evidence type="ECO:0000256" key="3">
    <source>
        <dbReference type="ARBA" id="ARBA00022732"/>
    </source>
</evidence>
<dbReference type="GeneID" id="54980056"/>
<dbReference type="RefSeq" id="YP_009789906.1">
    <property type="nucleotide sequence ID" value="NC_047819.1"/>
</dbReference>
<evidence type="ECO:0000259" key="8">
    <source>
        <dbReference type="Pfam" id="PF03906"/>
    </source>
</evidence>
<proteinExistence type="predicted"/>
<keyword evidence="3" id="KW-1227">Viral tail protein</keyword>
<dbReference type="Proteomes" id="UP000222626">
    <property type="component" value="Segment"/>
</dbReference>
<dbReference type="GO" id="GO:0098671">
    <property type="term" value="P:adhesion receptor-mediated virion attachment to host cell"/>
    <property type="evidence" value="ECO:0007669"/>
    <property type="project" value="UniProtKB-KW"/>
</dbReference>